<evidence type="ECO:0000259" key="9">
    <source>
        <dbReference type="Pfam" id="PF01207"/>
    </source>
</evidence>
<dbReference type="InterPro" id="IPR018517">
    <property type="entry name" value="tRNA_hU_synthase_CS"/>
</dbReference>
<dbReference type="GO" id="GO:0050660">
    <property type="term" value="F:flavin adenine dinucleotide binding"/>
    <property type="evidence" value="ECO:0007669"/>
    <property type="project" value="InterPro"/>
</dbReference>
<feature type="binding site" evidence="8">
    <location>
        <begin position="250"/>
        <end position="251"/>
    </location>
    <ligand>
        <name>FMN</name>
        <dbReference type="ChEBI" id="CHEBI:58210"/>
    </ligand>
</feature>
<dbReference type="Proteomes" id="UP000001299">
    <property type="component" value="Chromosome 1"/>
</dbReference>
<keyword evidence="4 6" id="KW-0819">tRNA processing</keyword>
<feature type="binding site" evidence="8">
    <location>
        <position position="184"/>
    </location>
    <ligand>
        <name>FMN</name>
        <dbReference type="ChEBI" id="CHEBI:58210"/>
    </ligand>
</feature>
<dbReference type="Pfam" id="PF01207">
    <property type="entry name" value="Dus"/>
    <property type="match status" value="1"/>
</dbReference>
<dbReference type="KEGG" id="bpb:bpr_I0889"/>
<sequence>MNSAVFIFFDRQGLINMKYYFAPMEGITLYPLRNVHHEIFGGIDKYYTPFLTAHHNMHFKKREKRDVMPEFIKGFEDYGNEIVPQIMSNRVDTFVWAAKEMWNLGYNEVNLNLGCPAATVTNSHKGSGLLTDTEYLDSMLDGIFEDLGNKSISIKTRLGFSDESEADRLMEIYAKYPISELTIHARVREDFYKGEPRIDAFKRAVEVYRNAGGKADIVYNGDINSIDDLKKIESFDSIGSSISCTSVMIGRGLLSNPALARQLQGGKPLEAGELREYLKRLYEEYSLFIPEDRNVIFKMLEHWAFLHVHFKDNEKYLKAIRKSRSKGEYMAAVNNIFASCEFI</sequence>
<evidence type="ECO:0000256" key="1">
    <source>
        <dbReference type="ARBA" id="ARBA00001917"/>
    </source>
</evidence>
<dbReference type="PANTHER" id="PTHR11082:SF25">
    <property type="entry name" value="DUS-LIKE FMN-BINDING DOMAIN-CONTAINING PROTEIN"/>
    <property type="match status" value="1"/>
</dbReference>
<dbReference type="EMBL" id="CP001810">
    <property type="protein sequence ID" value="ADL33631.1"/>
    <property type="molecule type" value="Genomic_DNA"/>
</dbReference>
<dbReference type="PROSITE" id="PS01136">
    <property type="entry name" value="UPF0034"/>
    <property type="match status" value="1"/>
</dbReference>
<dbReference type="Gene3D" id="3.20.20.70">
    <property type="entry name" value="Aldolase class I"/>
    <property type="match status" value="1"/>
</dbReference>
<feature type="binding site" evidence="8">
    <location>
        <position position="155"/>
    </location>
    <ligand>
        <name>FMN</name>
        <dbReference type="ChEBI" id="CHEBI:58210"/>
    </ligand>
</feature>
<keyword evidence="3 6" id="KW-0288">FMN</keyword>
<dbReference type="STRING" id="515622.bpr_I0889"/>
<dbReference type="AlphaFoldDB" id="E0S1F6"/>
<dbReference type="eggNOG" id="COG0042">
    <property type="taxonomic scope" value="Bacteria"/>
</dbReference>
<name>E0S1F6_BUTPB</name>
<proteinExistence type="inferred from homology"/>
<dbReference type="CDD" id="cd02801">
    <property type="entry name" value="DUS_like_FMN"/>
    <property type="match status" value="1"/>
</dbReference>
<feature type="active site" description="Proton donor" evidence="7">
    <location>
        <position position="115"/>
    </location>
</feature>
<evidence type="ECO:0000256" key="8">
    <source>
        <dbReference type="PIRSR" id="PIRSR006621-2"/>
    </source>
</evidence>
<keyword evidence="5 6" id="KW-0560">Oxidoreductase</keyword>
<organism evidence="10 11">
    <name type="scientific">Butyrivibrio proteoclasticus (strain ATCC 51982 / DSM 14932 / B316)</name>
    <name type="common">Clostridium proteoclasticum</name>
    <dbReference type="NCBI Taxonomy" id="515622"/>
    <lineage>
        <taxon>Bacteria</taxon>
        <taxon>Bacillati</taxon>
        <taxon>Bacillota</taxon>
        <taxon>Clostridia</taxon>
        <taxon>Lachnospirales</taxon>
        <taxon>Lachnospiraceae</taxon>
        <taxon>Butyrivibrio</taxon>
    </lineage>
</organism>
<gene>
    <name evidence="10" type="primary">dusA1</name>
    <name evidence="10" type="ordered locus">bpr_I0889</name>
</gene>
<comment type="function">
    <text evidence="6">Catalyzes the synthesis of 5,6-dihydrouridine (D), a modified base found in the D-loop of most tRNAs, via the reduction of the C5-C6 double bond in target uridines.</text>
</comment>
<evidence type="ECO:0000313" key="10">
    <source>
        <dbReference type="EMBL" id="ADL33631.1"/>
    </source>
</evidence>
<dbReference type="GO" id="GO:0017150">
    <property type="term" value="F:tRNA dihydrouridine synthase activity"/>
    <property type="evidence" value="ECO:0007669"/>
    <property type="project" value="InterPro"/>
</dbReference>
<evidence type="ECO:0000256" key="6">
    <source>
        <dbReference type="PIRNR" id="PIRNR006621"/>
    </source>
</evidence>
<feature type="binding site" evidence="8">
    <location>
        <position position="85"/>
    </location>
    <ligand>
        <name>FMN</name>
        <dbReference type="ChEBI" id="CHEBI:58210"/>
    </ligand>
</feature>
<dbReference type="InterPro" id="IPR035587">
    <property type="entry name" value="DUS-like_FMN-bd"/>
</dbReference>
<evidence type="ECO:0000256" key="5">
    <source>
        <dbReference type="ARBA" id="ARBA00023002"/>
    </source>
</evidence>
<evidence type="ECO:0000256" key="2">
    <source>
        <dbReference type="ARBA" id="ARBA00022630"/>
    </source>
</evidence>
<reference evidence="10 11" key="1">
    <citation type="journal article" date="2010" name="PLoS ONE">
        <title>The glycobiome of the rumen bacterium Butyrivibrio proteoclasticus B316(T) highlights adaptation to a polysaccharide-rich environment.</title>
        <authorList>
            <person name="Kelly W.J."/>
            <person name="Leahy S.C."/>
            <person name="Altermann E."/>
            <person name="Yeoman C.J."/>
            <person name="Dunne J.C."/>
            <person name="Kong Z."/>
            <person name="Pacheco D.M."/>
            <person name="Li D."/>
            <person name="Noel S.J."/>
            <person name="Moon C.D."/>
            <person name="Cookson A.L."/>
            <person name="Attwood G.T."/>
        </authorList>
    </citation>
    <scope>NUCLEOTIDE SEQUENCE [LARGE SCALE GENOMIC DNA]</scope>
    <source>
        <strain evidence="11">ATCC 51982 / DSM 14932 / B316</strain>
    </source>
</reference>
<evidence type="ECO:0000313" key="11">
    <source>
        <dbReference type="Proteomes" id="UP000001299"/>
    </source>
</evidence>
<dbReference type="EC" id="1.3.1.-" evidence="6"/>
<comment type="cofactor">
    <cofactor evidence="1 6 8">
        <name>FMN</name>
        <dbReference type="ChEBI" id="CHEBI:58210"/>
    </cofactor>
</comment>
<dbReference type="PANTHER" id="PTHR11082">
    <property type="entry name" value="TRNA-DIHYDROURIDINE SYNTHASE"/>
    <property type="match status" value="1"/>
</dbReference>
<feature type="domain" description="DUS-like FMN-binding" evidence="9">
    <location>
        <begin position="21"/>
        <end position="316"/>
    </location>
</feature>
<dbReference type="InterPro" id="IPR013785">
    <property type="entry name" value="Aldolase_TIM"/>
</dbReference>
<dbReference type="PIRSF" id="PIRSF006621">
    <property type="entry name" value="Dus"/>
    <property type="match status" value="1"/>
</dbReference>
<keyword evidence="8" id="KW-0547">Nucleotide-binding</keyword>
<evidence type="ECO:0000256" key="3">
    <source>
        <dbReference type="ARBA" id="ARBA00022643"/>
    </source>
</evidence>
<comment type="similarity">
    <text evidence="6">Belongs to the dus family.</text>
</comment>
<keyword evidence="2 6" id="KW-0285">Flavoprotein</keyword>
<keyword evidence="11" id="KW-1185">Reference proteome</keyword>
<evidence type="ECO:0000256" key="7">
    <source>
        <dbReference type="PIRSR" id="PIRSR006621-1"/>
    </source>
</evidence>
<dbReference type="InterPro" id="IPR001269">
    <property type="entry name" value="DUS_fam"/>
</dbReference>
<accession>E0S1F6</accession>
<evidence type="ECO:0000256" key="4">
    <source>
        <dbReference type="ARBA" id="ARBA00022694"/>
    </source>
</evidence>
<dbReference type="HOGENOM" id="CLU_013299_6_0_9"/>
<dbReference type="SUPFAM" id="SSF51395">
    <property type="entry name" value="FMN-linked oxidoreductases"/>
    <property type="match status" value="1"/>
</dbReference>
<protein>
    <recommendedName>
        <fullName evidence="6">tRNA-dihydrouridine synthase</fullName>
        <ecNumber evidence="6">1.3.1.-</ecNumber>
    </recommendedName>
</protein>